<dbReference type="AlphaFoldDB" id="A0A928TSW9"/>
<proteinExistence type="predicted"/>
<dbReference type="EMBL" id="JABTTY010000001">
    <property type="protein sequence ID" value="MBE7525524.1"/>
    <property type="molecule type" value="Genomic_DNA"/>
</dbReference>
<comment type="caution">
    <text evidence="2">The sequence shown here is derived from an EMBL/GenBank/DDBJ whole genome shotgun (WGS) entry which is preliminary data.</text>
</comment>
<dbReference type="Pfam" id="PF04977">
    <property type="entry name" value="DivIC"/>
    <property type="match status" value="1"/>
</dbReference>
<keyword evidence="1" id="KW-0812">Transmembrane</keyword>
<dbReference type="InterPro" id="IPR007060">
    <property type="entry name" value="FtsL/DivIC"/>
</dbReference>
<sequence length="139" mass="15930">MRFPEAFARFRRWPVILIGSLAIAFVLGVATVRESYRGWKVDQEIQALEAQASELEGRNKRLLEIAQTLQSPERMEVEARKRLGLKQPGEHVVVLNGLSATGSWNSAVALDVIAERPEIDYPNPLQWYYYFFQPDRLAL</sequence>
<keyword evidence="1" id="KW-0472">Membrane</keyword>
<name>A0A928TSW9_UNCKA</name>
<accession>A0A928TSW9</accession>
<gene>
    <name evidence="2" type="ORF">HS096_04025</name>
</gene>
<reference evidence="2" key="1">
    <citation type="submission" date="2020-05" db="EMBL/GenBank/DDBJ databases">
        <title>High-Quality Genomes of Partial-Nitritation/Anammox System by Hierarchical Clustering Based Hybrid Assembly.</title>
        <authorList>
            <person name="Liu L."/>
            <person name="Wang Y."/>
            <person name="Che Y."/>
            <person name="Chen Y."/>
            <person name="Xia Y."/>
            <person name="Luo R."/>
            <person name="Cheng S.H."/>
            <person name="Zheng C."/>
            <person name="Zhang T."/>
        </authorList>
    </citation>
    <scope>NUCLEOTIDE SEQUENCE</scope>
    <source>
        <strain evidence="2">H1_PAT1</strain>
    </source>
</reference>
<evidence type="ECO:0000313" key="2">
    <source>
        <dbReference type="EMBL" id="MBE7525524.1"/>
    </source>
</evidence>
<dbReference type="Proteomes" id="UP000710385">
    <property type="component" value="Unassembled WGS sequence"/>
</dbReference>
<evidence type="ECO:0000313" key="3">
    <source>
        <dbReference type="Proteomes" id="UP000710385"/>
    </source>
</evidence>
<evidence type="ECO:0000256" key="1">
    <source>
        <dbReference type="SAM" id="Phobius"/>
    </source>
</evidence>
<protein>
    <submittedName>
        <fullName evidence="2">Septum formation initiator family protein</fullName>
    </submittedName>
</protein>
<organism evidence="2 3">
    <name type="scientific">candidate division WWE3 bacterium</name>
    <dbReference type="NCBI Taxonomy" id="2053526"/>
    <lineage>
        <taxon>Bacteria</taxon>
        <taxon>Katanobacteria</taxon>
    </lineage>
</organism>
<feature type="transmembrane region" description="Helical" evidence="1">
    <location>
        <begin position="12"/>
        <end position="32"/>
    </location>
</feature>
<keyword evidence="1" id="KW-1133">Transmembrane helix</keyword>